<dbReference type="EMBL" id="BFEA01000854">
    <property type="protein sequence ID" value="GBG90927.1"/>
    <property type="molecule type" value="Genomic_DNA"/>
</dbReference>
<dbReference type="AlphaFoldDB" id="A0A388M8K8"/>
<feature type="region of interest" description="Disordered" evidence="1">
    <location>
        <begin position="1"/>
        <end position="29"/>
    </location>
</feature>
<evidence type="ECO:0000256" key="1">
    <source>
        <dbReference type="SAM" id="MobiDB-lite"/>
    </source>
</evidence>
<evidence type="ECO:0000313" key="3">
    <source>
        <dbReference type="Proteomes" id="UP000265515"/>
    </source>
</evidence>
<comment type="caution">
    <text evidence="2">The sequence shown here is derived from an EMBL/GenBank/DDBJ whole genome shotgun (WGS) entry which is preliminary data.</text>
</comment>
<name>A0A388M8K8_CHABU</name>
<feature type="compositionally biased region" description="Basic and acidic residues" evidence="1">
    <location>
        <begin position="1"/>
        <end position="22"/>
    </location>
</feature>
<gene>
    <name evidence="2" type="ORF">CBR_g51532</name>
</gene>
<keyword evidence="3" id="KW-1185">Reference proteome</keyword>
<feature type="region of interest" description="Disordered" evidence="1">
    <location>
        <begin position="56"/>
        <end position="90"/>
    </location>
</feature>
<protein>
    <submittedName>
        <fullName evidence="2">Uncharacterized protein</fullName>
    </submittedName>
</protein>
<reference evidence="2 3" key="1">
    <citation type="journal article" date="2018" name="Cell">
        <title>The Chara Genome: Secondary Complexity and Implications for Plant Terrestrialization.</title>
        <authorList>
            <person name="Nishiyama T."/>
            <person name="Sakayama H."/>
            <person name="Vries J.D."/>
            <person name="Buschmann H."/>
            <person name="Saint-Marcoux D."/>
            <person name="Ullrich K.K."/>
            <person name="Haas F.B."/>
            <person name="Vanderstraeten L."/>
            <person name="Becker D."/>
            <person name="Lang D."/>
            <person name="Vosolsobe S."/>
            <person name="Rombauts S."/>
            <person name="Wilhelmsson P.K.I."/>
            <person name="Janitza P."/>
            <person name="Kern R."/>
            <person name="Heyl A."/>
            <person name="Rumpler F."/>
            <person name="Villalobos L.I.A.C."/>
            <person name="Clay J.M."/>
            <person name="Skokan R."/>
            <person name="Toyoda A."/>
            <person name="Suzuki Y."/>
            <person name="Kagoshima H."/>
            <person name="Schijlen E."/>
            <person name="Tajeshwar N."/>
            <person name="Catarino B."/>
            <person name="Hetherington A.J."/>
            <person name="Saltykova A."/>
            <person name="Bonnot C."/>
            <person name="Breuninger H."/>
            <person name="Symeonidi A."/>
            <person name="Radhakrishnan G.V."/>
            <person name="Van Nieuwerburgh F."/>
            <person name="Deforce D."/>
            <person name="Chang C."/>
            <person name="Karol K.G."/>
            <person name="Hedrich R."/>
            <person name="Ulvskov P."/>
            <person name="Glockner G."/>
            <person name="Delwiche C.F."/>
            <person name="Petrasek J."/>
            <person name="Van de Peer Y."/>
            <person name="Friml J."/>
            <person name="Beilby M."/>
            <person name="Dolan L."/>
            <person name="Kohara Y."/>
            <person name="Sugano S."/>
            <person name="Fujiyama A."/>
            <person name="Delaux P.-M."/>
            <person name="Quint M."/>
            <person name="TheiBen G."/>
            <person name="Hagemann M."/>
            <person name="Harholt J."/>
            <person name="Dunand C."/>
            <person name="Zachgo S."/>
            <person name="Langdale J."/>
            <person name="Maumus F."/>
            <person name="Straeten D.V.D."/>
            <person name="Gould S.B."/>
            <person name="Rensing S.A."/>
        </authorList>
    </citation>
    <scope>NUCLEOTIDE SEQUENCE [LARGE SCALE GENOMIC DNA]</scope>
    <source>
        <strain evidence="2 3">S276</strain>
    </source>
</reference>
<sequence>MDSRGSRSPRRTDYRRRWESPQREAGSVQATVVELGKSVAAMKDFFDEARLKKLEKERKKQEKKEAEEHEAEAKERAEQKAMNQAEKRRKELELEAERRLEMKKDNEMQLAIRLSELEDNVTCRVESVTRPLRELVKLGKKKVTYATGSESSATNEDEGSNISVTQELNSKTERLCISEKRKRGPDPLFEGSPPMETPPKRTRKRGTLKPAIPSARLTRSKALVKNPGCVKHVSPVKTPLSKMVKKKRTPMEGTPLKSPVAQLPPATKDSPYQKSGGHVRFRLSEFEGLDPLLHNSKNVPQVVKEDRVELLYKELMEGFSTWRNWKGDPPRIWREVVHRCMSDHIGENGQLSSAHLNDLKLELRGFVLTPLDRNPGETLVLCPYLYFEAMMSTLVRNPGYRVIDAAPSVVLREIREEVSTRGLEKFAKWNKDGGFSYAYVIPKQKDVDRYRPICPTYSESMVRTGRVVSRGLNHLLKTLPKNWHFNLTFVSGLAAKLKDIHQKILRRDAGGEVYTASFDIKEMFSRLPHDETMAAVDWLFDFHRSKGRCFIRVNTRGNGSSFGRTTGADNWRALEFTHMRDLILLELRHTYVFATGSIMLDDYWKLGLLLLEVST</sequence>
<feature type="compositionally biased region" description="Basic and acidic residues" evidence="1">
    <location>
        <begin position="170"/>
        <end position="179"/>
    </location>
</feature>
<feature type="region of interest" description="Disordered" evidence="1">
    <location>
        <begin position="242"/>
        <end position="275"/>
    </location>
</feature>
<feature type="compositionally biased region" description="Polar residues" evidence="1">
    <location>
        <begin position="146"/>
        <end position="169"/>
    </location>
</feature>
<organism evidence="2 3">
    <name type="scientific">Chara braunii</name>
    <name type="common">Braun's stonewort</name>
    <dbReference type="NCBI Taxonomy" id="69332"/>
    <lineage>
        <taxon>Eukaryota</taxon>
        <taxon>Viridiplantae</taxon>
        <taxon>Streptophyta</taxon>
        <taxon>Charophyceae</taxon>
        <taxon>Charales</taxon>
        <taxon>Characeae</taxon>
        <taxon>Chara</taxon>
    </lineage>
</organism>
<dbReference type="Proteomes" id="UP000265515">
    <property type="component" value="Unassembled WGS sequence"/>
</dbReference>
<dbReference type="Gramene" id="GBG90927">
    <property type="protein sequence ID" value="GBG90927"/>
    <property type="gene ID" value="CBR_g51532"/>
</dbReference>
<proteinExistence type="predicted"/>
<evidence type="ECO:0000313" key="2">
    <source>
        <dbReference type="EMBL" id="GBG90927.1"/>
    </source>
</evidence>
<accession>A0A388M8K8</accession>
<feature type="region of interest" description="Disordered" evidence="1">
    <location>
        <begin position="146"/>
        <end position="209"/>
    </location>
</feature>